<evidence type="ECO:0000256" key="1">
    <source>
        <dbReference type="ARBA" id="ARBA00022975"/>
    </source>
</evidence>
<protein>
    <recommendedName>
        <fullName evidence="2">Dihydroorotase</fullName>
        <shortName evidence="2">DHOase</shortName>
        <ecNumber evidence="2">3.5.2.3</ecNumber>
    </recommendedName>
</protein>
<dbReference type="UniPathway" id="UPA00070">
    <property type="reaction ID" value="UER00117"/>
</dbReference>
<name>H0US21_9BACT</name>
<dbReference type="InterPro" id="IPR032466">
    <property type="entry name" value="Metal_Hydrolase"/>
</dbReference>
<dbReference type="HAMAP" id="MF_00220_B">
    <property type="entry name" value="PyrC_classI_B"/>
    <property type="match status" value="1"/>
</dbReference>
<keyword evidence="5" id="KW-1185">Reference proteome</keyword>
<reference evidence="4 5" key="1">
    <citation type="submission" date="2011-10" db="EMBL/GenBank/DDBJ databases">
        <title>The Noncontiguous Finished genome of Thermanaerovibrio velox DSM 12556.</title>
        <authorList>
            <consortium name="US DOE Joint Genome Institute (JGI-PGF)"/>
            <person name="Lucas S."/>
            <person name="Copeland A."/>
            <person name="Lapidus A."/>
            <person name="Glavina del Rio T."/>
            <person name="Dalin E."/>
            <person name="Tice H."/>
            <person name="Bruce D."/>
            <person name="Goodwin L."/>
            <person name="Pitluck S."/>
            <person name="Peters L."/>
            <person name="Mikhailova N."/>
            <person name="Teshima H."/>
            <person name="Kyrpides N."/>
            <person name="Mavromatis K."/>
            <person name="Ivanova N."/>
            <person name="Markowitz V."/>
            <person name="Cheng J.-F."/>
            <person name="Hugenholtz P."/>
            <person name="Woyke T."/>
            <person name="Wu D."/>
            <person name="Spring S."/>
            <person name="Brambilla E.-M."/>
            <person name="Klenk H.-P."/>
            <person name="Eisen J.A."/>
        </authorList>
    </citation>
    <scope>NUCLEOTIDE SEQUENCE [LARGE SCALE GENOMIC DNA]</scope>
    <source>
        <strain evidence="4 5">DSM 12556</strain>
    </source>
</reference>
<dbReference type="GO" id="GO:0005737">
    <property type="term" value="C:cytoplasm"/>
    <property type="evidence" value="ECO:0007669"/>
    <property type="project" value="TreeGrafter"/>
</dbReference>
<organism evidence="4 5">
    <name type="scientific">Thermanaerovibrio velox DSM 12556</name>
    <dbReference type="NCBI Taxonomy" id="926567"/>
    <lineage>
        <taxon>Bacteria</taxon>
        <taxon>Thermotogati</taxon>
        <taxon>Synergistota</taxon>
        <taxon>Synergistia</taxon>
        <taxon>Synergistales</taxon>
        <taxon>Synergistaceae</taxon>
        <taxon>Thermanaerovibrio</taxon>
    </lineage>
</organism>
<dbReference type="GO" id="GO:0004038">
    <property type="term" value="F:allantoinase activity"/>
    <property type="evidence" value="ECO:0007669"/>
    <property type="project" value="TreeGrafter"/>
</dbReference>
<dbReference type="PANTHER" id="PTHR43668:SF2">
    <property type="entry name" value="ALLANTOINASE"/>
    <property type="match status" value="1"/>
</dbReference>
<feature type="binding site" evidence="2">
    <location>
        <position position="153"/>
    </location>
    <ligand>
        <name>Zn(2+)</name>
        <dbReference type="ChEBI" id="CHEBI:29105"/>
        <label>2</label>
    </ligand>
</feature>
<keyword evidence="2" id="KW-0479">Metal-binding</keyword>
<comment type="caution">
    <text evidence="2">Lacks conserved residue(s) required for the propagation of feature annotation.</text>
</comment>
<dbReference type="SUPFAM" id="SSF51338">
    <property type="entry name" value="Composite domain of metallo-dependent hydrolases"/>
    <property type="match status" value="1"/>
</dbReference>
<dbReference type="eggNOG" id="COG0044">
    <property type="taxonomic scope" value="Bacteria"/>
</dbReference>
<dbReference type="CDD" id="cd01317">
    <property type="entry name" value="DHOase_IIa"/>
    <property type="match status" value="1"/>
</dbReference>
<evidence type="ECO:0000313" key="4">
    <source>
        <dbReference type="EMBL" id="EHM10110.1"/>
    </source>
</evidence>
<feature type="binding site" evidence="2">
    <location>
        <position position="281"/>
    </location>
    <ligand>
        <name>substrate</name>
    </ligand>
</feature>
<dbReference type="InterPro" id="IPR004722">
    <property type="entry name" value="DHOase"/>
</dbReference>
<dbReference type="STRING" id="926567.TheveDRAFT_0980"/>
<dbReference type="Proteomes" id="UP000005730">
    <property type="component" value="Chromosome"/>
</dbReference>
<feature type="binding site" evidence="2">
    <location>
        <position position="308"/>
    </location>
    <ligand>
        <name>Zn(2+)</name>
        <dbReference type="ChEBI" id="CHEBI:29105"/>
        <label>1</label>
    </ligand>
</feature>
<feature type="binding site" evidence="2">
    <location>
        <position position="61"/>
    </location>
    <ligand>
        <name>Zn(2+)</name>
        <dbReference type="ChEBI" id="CHEBI:29105"/>
        <label>1</label>
    </ligand>
</feature>
<dbReference type="HOGENOM" id="CLU_015572_1_0_0"/>
<dbReference type="InterPro" id="IPR050138">
    <property type="entry name" value="DHOase/Allantoinase_Hydrolase"/>
</dbReference>
<proteinExistence type="inferred from homology"/>
<gene>
    <name evidence="2" type="primary">pyrC</name>
    <name evidence="4" type="ORF">TheveDRAFT_0980</name>
</gene>
<feature type="binding site" evidence="2">
    <location>
        <position position="180"/>
    </location>
    <ligand>
        <name>Zn(2+)</name>
        <dbReference type="ChEBI" id="CHEBI:29105"/>
        <label>2</label>
    </ligand>
</feature>
<accession>H0US21</accession>
<dbReference type="GO" id="GO:0004151">
    <property type="term" value="F:dihydroorotase activity"/>
    <property type="evidence" value="ECO:0007669"/>
    <property type="project" value="UniProtKB-UniRule"/>
</dbReference>
<keyword evidence="2" id="KW-0378">Hydrolase</keyword>
<dbReference type="NCBIfam" id="TIGR00857">
    <property type="entry name" value="pyrC_multi"/>
    <property type="match status" value="1"/>
</dbReference>
<comment type="similarity">
    <text evidence="2">Belongs to the metallo-dependent hydrolases superfamily. DHOase family. Class I DHOase subfamily.</text>
</comment>
<dbReference type="GO" id="GO:0006145">
    <property type="term" value="P:purine nucleobase catabolic process"/>
    <property type="evidence" value="ECO:0007669"/>
    <property type="project" value="TreeGrafter"/>
</dbReference>
<sequence>MSLLLKNAKVFDGNAIQEGLFHVVVEGDRVASISKDLPVDFRGEVEDLEGKLVSTGFVDIHCHLREPGFEWREDLRSGSMAACAGGFTSVVAMPNTNPPIDDAFLVEHMAMKGNLLEGASVLPSGCVSKGRKGEEMAELLKMAEAGAVMFTDDGAPVKSSSLLRLALIYLKGTGIRLMEHPEDTSLSLGGHVHEGRVSCLSGLKGIPSVSEELGVVRAIELARNTGGSIHLTHISTARSVEMIRRAKGEGVDVTCDVTPHHLTFSEDDVIASGYDAVFKVNPPLRSPEDREALWEGLMDGTVDAVATDHAPWHLDEKDLPFQEAAFGIASLECAAAAVLDGAVRRGVPTERVLAAMSIAPRKIINQGFHAFEVGTRADLTILDLDKVSKVSCSSWLSKCKFGPWDGVVLKGWPVMTLVGGKIAWRSQD</sequence>
<dbReference type="InterPro" id="IPR011059">
    <property type="entry name" value="Metal-dep_hydrolase_composite"/>
</dbReference>
<feature type="binding site" evidence="2">
    <location>
        <position position="153"/>
    </location>
    <ligand>
        <name>Zn(2+)</name>
        <dbReference type="ChEBI" id="CHEBI:29105"/>
        <label>1</label>
    </ligand>
</feature>
<dbReference type="GO" id="GO:0044205">
    <property type="term" value="P:'de novo' UMP biosynthetic process"/>
    <property type="evidence" value="ECO:0007669"/>
    <property type="project" value="UniProtKB-UniRule"/>
</dbReference>
<feature type="binding site" evidence="2">
    <location>
        <position position="95"/>
    </location>
    <ligand>
        <name>substrate</name>
    </ligand>
</feature>
<feature type="domain" description="Dihydroorotase catalytic" evidence="3">
    <location>
        <begin position="50"/>
        <end position="237"/>
    </location>
</feature>
<evidence type="ECO:0000313" key="5">
    <source>
        <dbReference type="Proteomes" id="UP000005730"/>
    </source>
</evidence>
<feature type="binding site" evidence="2">
    <location>
        <begin position="63"/>
        <end position="65"/>
    </location>
    <ligand>
        <name>substrate</name>
    </ligand>
</feature>
<comment type="cofactor">
    <cofactor evidence="2">
        <name>Zn(2+)</name>
        <dbReference type="ChEBI" id="CHEBI:29105"/>
    </cofactor>
    <text evidence="2">Binds 2 Zn(2+) ions per subunit.</text>
</comment>
<keyword evidence="2" id="KW-0862">Zinc</keyword>
<keyword evidence="1 2" id="KW-0665">Pyrimidine biosynthesis</keyword>
<comment type="function">
    <text evidence="2">Catalyzes the reversible cyclization of carbamoyl aspartate to dihydroorotate.</text>
</comment>
<dbReference type="EMBL" id="CM001377">
    <property type="protein sequence ID" value="EHM10110.1"/>
    <property type="molecule type" value="Genomic_DNA"/>
</dbReference>
<comment type="catalytic activity">
    <reaction evidence="2">
        <text>(S)-dihydroorotate + H2O = N-carbamoyl-L-aspartate + H(+)</text>
        <dbReference type="Rhea" id="RHEA:24296"/>
        <dbReference type="ChEBI" id="CHEBI:15377"/>
        <dbReference type="ChEBI" id="CHEBI:15378"/>
        <dbReference type="ChEBI" id="CHEBI:30864"/>
        <dbReference type="ChEBI" id="CHEBI:32814"/>
        <dbReference type="EC" id="3.5.2.3"/>
    </reaction>
</comment>
<evidence type="ECO:0000259" key="3">
    <source>
        <dbReference type="Pfam" id="PF12890"/>
    </source>
</evidence>
<dbReference type="EC" id="3.5.2.3" evidence="2"/>
<dbReference type="InterPro" id="IPR024403">
    <property type="entry name" value="DHOase_cat"/>
</dbReference>
<comment type="pathway">
    <text evidence="2">Pyrimidine metabolism; UMP biosynthesis via de novo pathway; (S)-dihydroorotate from bicarbonate: step 3/3.</text>
</comment>
<feature type="binding site" evidence="2">
    <location>
        <begin position="326"/>
        <end position="327"/>
    </location>
    <ligand>
        <name>substrate</name>
    </ligand>
</feature>
<dbReference type="Gene3D" id="3.20.20.140">
    <property type="entry name" value="Metal-dependent hydrolases"/>
    <property type="match status" value="1"/>
</dbReference>
<dbReference type="SUPFAM" id="SSF51556">
    <property type="entry name" value="Metallo-dependent hydrolases"/>
    <property type="match status" value="1"/>
</dbReference>
<dbReference type="AlphaFoldDB" id="H0US21"/>
<feature type="binding site" evidence="2">
    <location>
        <position position="233"/>
    </location>
    <ligand>
        <name>Zn(2+)</name>
        <dbReference type="ChEBI" id="CHEBI:29105"/>
        <label>2</label>
    </ligand>
</feature>
<dbReference type="RefSeq" id="WP_006583604.1">
    <property type="nucleotide sequence ID" value="NZ_CM001377.1"/>
</dbReference>
<feature type="active site" evidence="2">
    <location>
        <position position="308"/>
    </location>
</feature>
<dbReference type="Pfam" id="PF12890">
    <property type="entry name" value="DHOase"/>
    <property type="match status" value="1"/>
</dbReference>
<dbReference type="GO" id="GO:0008270">
    <property type="term" value="F:zinc ion binding"/>
    <property type="evidence" value="ECO:0007669"/>
    <property type="project" value="UniProtKB-UniRule"/>
</dbReference>
<evidence type="ECO:0000256" key="2">
    <source>
        <dbReference type="HAMAP-Rule" id="MF_00220"/>
    </source>
</evidence>
<dbReference type="OrthoDB" id="9765462at2"/>
<feature type="binding site" evidence="2">
    <location>
        <position position="63"/>
    </location>
    <ligand>
        <name>Zn(2+)</name>
        <dbReference type="ChEBI" id="CHEBI:29105"/>
        <label>1</label>
    </ligand>
</feature>
<dbReference type="Gene3D" id="2.30.40.10">
    <property type="entry name" value="Urease, subunit C, domain 1"/>
    <property type="match status" value="1"/>
</dbReference>
<dbReference type="PANTHER" id="PTHR43668">
    <property type="entry name" value="ALLANTOINASE"/>
    <property type="match status" value="1"/>
</dbReference>